<reference evidence="2" key="1">
    <citation type="journal article" date="2019" name="Int. J. Syst. Evol. Microbiol.">
        <title>The Global Catalogue of Microorganisms (GCM) 10K type strain sequencing project: providing services to taxonomists for standard genome sequencing and annotation.</title>
        <authorList>
            <consortium name="The Broad Institute Genomics Platform"/>
            <consortium name="The Broad Institute Genome Sequencing Center for Infectious Disease"/>
            <person name="Wu L."/>
            <person name="Ma J."/>
        </authorList>
    </citation>
    <scope>NUCLEOTIDE SEQUENCE [LARGE SCALE GENOMIC DNA]</scope>
    <source>
        <strain evidence="2">JCM 30331</strain>
    </source>
</reference>
<keyword evidence="2" id="KW-1185">Reference proteome</keyword>
<proteinExistence type="predicted"/>
<dbReference type="Proteomes" id="UP000647587">
    <property type="component" value="Unassembled WGS sequence"/>
</dbReference>
<sequence length="74" mass="7654">MLSLRLMLPLAAPPLPSLFERAFSGVTSQHQSAQNTPPAPPELNTAVACTGLLHLGRTGTTCGLINYLSPGAAL</sequence>
<comment type="caution">
    <text evidence="1">The sequence shown here is derived from an EMBL/GenBank/DDBJ whole genome shotgun (WGS) entry which is preliminary data.</text>
</comment>
<protein>
    <recommendedName>
        <fullName evidence="3">Secreted protein</fullName>
    </recommendedName>
</protein>
<dbReference type="EMBL" id="BMPP01000014">
    <property type="protein sequence ID" value="GGK34377.1"/>
    <property type="molecule type" value="Genomic_DNA"/>
</dbReference>
<evidence type="ECO:0000313" key="2">
    <source>
        <dbReference type="Proteomes" id="UP000647587"/>
    </source>
</evidence>
<evidence type="ECO:0000313" key="1">
    <source>
        <dbReference type="EMBL" id="GGK34377.1"/>
    </source>
</evidence>
<accession>A0ABQ2EZ01</accession>
<organism evidence="1 2">
    <name type="scientific">Deinococcus malanensis</name>
    <dbReference type="NCBI Taxonomy" id="1706855"/>
    <lineage>
        <taxon>Bacteria</taxon>
        <taxon>Thermotogati</taxon>
        <taxon>Deinococcota</taxon>
        <taxon>Deinococci</taxon>
        <taxon>Deinococcales</taxon>
        <taxon>Deinococcaceae</taxon>
        <taxon>Deinococcus</taxon>
    </lineage>
</organism>
<evidence type="ECO:0008006" key="3">
    <source>
        <dbReference type="Google" id="ProtNLM"/>
    </source>
</evidence>
<gene>
    <name evidence="1" type="ORF">GCM10008955_30470</name>
</gene>
<name>A0ABQ2EZ01_9DEIO</name>